<evidence type="ECO:0000313" key="1">
    <source>
        <dbReference type="EMBL" id="KDP33109.1"/>
    </source>
</evidence>
<name>A0A067KMT1_JATCU</name>
<dbReference type="AlphaFoldDB" id="A0A067KMT1"/>
<dbReference type="Proteomes" id="UP000027138">
    <property type="component" value="Unassembled WGS sequence"/>
</dbReference>
<sequence length="64" mass="6636">MGQIFQTLQNGGIKLLFAVGLEGRSKQQQQGESGHLSNWTSGIILSSSPSSLQGFESTANIGGG</sequence>
<protein>
    <submittedName>
        <fullName evidence="1">Uncharacterized protein</fullName>
    </submittedName>
</protein>
<keyword evidence="2" id="KW-1185">Reference proteome</keyword>
<evidence type="ECO:0000313" key="2">
    <source>
        <dbReference type="Proteomes" id="UP000027138"/>
    </source>
</evidence>
<organism evidence="1 2">
    <name type="scientific">Jatropha curcas</name>
    <name type="common">Barbados nut</name>
    <dbReference type="NCBI Taxonomy" id="180498"/>
    <lineage>
        <taxon>Eukaryota</taxon>
        <taxon>Viridiplantae</taxon>
        <taxon>Streptophyta</taxon>
        <taxon>Embryophyta</taxon>
        <taxon>Tracheophyta</taxon>
        <taxon>Spermatophyta</taxon>
        <taxon>Magnoliopsida</taxon>
        <taxon>eudicotyledons</taxon>
        <taxon>Gunneridae</taxon>
        <taxon>Pentapetalae</taxon>
        <taxon>rosids</taxon>
        <taxon>fabids</taxon>
        <taxon>Malpighiales</taxon>
        <taxon>Euphorbiaceae</taxon>
        <taxon>Crotonoideae</taxon>
        <taxon>Jatropheae</taxon>
        <taxon>Jatropha</taxon>
    </lineage>
</organism>
<accession>A0A067KMT1</accession>
<dbReference type="EMBL" id="KK914561">
    <property type="protein sequence ID" value="KDP33109.1"/>
    <property type="molecule type" value="Genomic_DNA"/>
</dbReference>
<gene>
    <name evidence="1" type="ORF">JCGZ_13553</name>
</gene>
<reference evidence="1 2" key="1">
    <citation type="journal article" date="2014" name="PLoS ONE">
        <title>Global Analysis of Gene Expression Profiles in Physic Nut (Jatropha curcas L.) Seedlings Exposed to Salt Stress.</title>
        <authorList>
            <person name="Zhang L."/>
            <person name="Zhang C."/>
            <person name="Wu P."/>
            <person name="Chen Y."/>
            <person name="Li M."/>
            <person name="Jiang H."/>
            <person name="Wu G."/>
        </authorList>
    </citation>
    <scope>NUCLEOTIDE SEQUENCE [LARGE SCALE GENOMIC DNA]</scope>
    <source>
        <strain evidence="2">cv. GZQX0401</strain>
        <tissue evidence="1">Young leaves</tissue>
    </source>
</reference>
<proteinExistence type="predicted"/>